<dbReference type="Proteomes" id="UP000594261">
    <property type="component" value="Chromosome 5"/>
</dbReference>
<dbReference type="OrthoDB" id="764172at2759"/>
<dbReference type="AlphaFoldDB" id="A0A7N2LM05"/>
<dbReference type="InterPro" id="IPR006501">
    <property type="entry name" value="Pectinesterase_inhib_dom"/>
</dbReference>
<evidence type="ECO:0000313" key="4">
    <source>
        <dbReference type="Proteomes" id="UP000594261"/>
    </source>
</evidence>
<dbReference type="SUPFAM" id="SSF101148">
    <property type="entry name" value="Plant invertase/pectin methylesterase inhibitor"/>
    <property type="match status" value="1"/>
</dbReference>
<dbReference type="Gene3D" id="1.20.140.40">
    <property type="entry name" value="Invertase/pectin methylesterase inhibitor family protein"/>
    <property type="match status" value="1"/>
</dbReference>
<dbReference type="EnsemblPlants" id="QL05p021955:mrna">
    <property type="protein sequence ID" value="QL05p021955:mrna:CDS:1"/>
    <property type="gene ID" value="QL05p021955"/>
</dbReference>
<reference evidence="3" key="2">
    <citation type="submission" date="2021-01" db="UniProtKB">
        <authorList>
            <consortium name="EnsemblPlants"/>
        </authorList>
    </citation>
    <scope>IDENTIFICATION</scope>
</reference>
<feature type="chain" id="PRO_5029684180" description="Pectinesterase inhibitor domain-containing protein" evidence="1">
    <location>
        <begin position="31"/>
        <end position="178"/>
    </location>
</feature>
<gene>
    <name evidence="3" type="primary">LOC115990166</name>
</gene>
<evidence type="ECO:0000259" key="2">
    <source>
        <dbReference type="Pfam" id="PF04043"/>
    </source>
</evidence>
<evidence type="ECO:0000256" key="1">
    <source>
        <dbReference type="SAM" id="SignalP"/>
    </source>
</evidence>
<dbReference type="GO" id="GO:0004857">
    <property type="term" value="F:enzyme inhibitor activity"/>
    <property type="evidence" value="ECO:0007669"/>
    <property type="project" value="InterPro"/>
</dbReference>
<reference evidence="3 4" key="1">
    <citation type="journal article" date="2016" name="G3 (Bethesda)">
        <title>First Draft Assembly and Annotation of the Genome of a California Endemic Oak Quercus lobata Nee (Fagaceae).</title>
        <authorList>
            <person name="Sork V.L."/>
            <person name="Fitz-Gibbon S.T."/>
            <person name="Puiu D."/>
            <person name="Crepeau M."/>
            <person name="Gugger P.F."/>
            <person name="Sherman R."/>
            <person name="Stevens K."/>
            <person name="Langley C.H."/>
            <person name="Pellegrini M."/>
            <person name="Salzberg S.L."/>
        </authorList>
    </citation>
    <scope>NUCLEOTIDE SEQUENCE [LARGE SCALE GENOMIC DNA]</scope>
    <source>
        <strain evidence="3 4">cv. SW786</strain>
    </source>
</reference>
<protein>
    <recommendedName>
        <fullName evidence="2">Pectinesterase inhibitor domain-containing protein</fullName>
    </recommendedName>
</protein>
<dbReference type="InParanoid" id="A0A7N2LM05"/>
<dbReference type="KEGG" id="qlo:115990166"/>
<sequence>MAMEVDVFLDLLVIPIILSTLLSSHHYAKASNEIGKPLIAKTCTPTEFPDVCTSVLESDPRSSSANLAGLSGIGLEVTATKGNETAPVAYKLMNSAKDYAEWSIRSTCIQAFNINVYRVNGEGLKYFDAKKFDKAYEIVDIVNGELQYCSTLGIAELTESSTLLAKFTTDLKTILHQL</sequence>
<feature type="domain" description="Pectinesterase inhibitor" evidence="2">
    <location>
        <begin position="38"/>
        <end position="128"/>
    </location>
</feature>
<proteinExistence type="predicted"/>
<keyword evidence="1" id="KW-0732">Signal</keyword>
<dbReference type="EMBL" id="LRBV02000005">
    <property type="status" value="NOT_ANNOTATED_CDS"/>
    <property type="molecule type" value="Genomic_DNA"/>
</dbReference>
<dbReference type="GeneID" id="115990166"/>
<dbReference type="InterPro" id="IPR035513">
    <property type="entry name" value="Invertase/methylesterase_inhib"/>
</dbReference>
<dbReference type="OMA" id="WSIRSTC"/>
<dbReference type="Pfam" id="PF04043">
    <property type="entry name" value="PMEI"/>
    <property type="match status" value="1"/>
</dbReference>
<dbReference type="Gramene" id="QL05p021955:mrna">
    <property type="protein sequence ID" value="QL05p021955:mrna:CDS:1"/>
    <property type="gene ID" value="QL05p021955"/>
</dbReference>
<name>A0A7N2LM05_QUELO</name>
<feature type="signal peptide" evidence="1">
    <location>
        <begin position="1"/>
        <end position="30"/>
    </location>
</feature>
<accession>A0A7N2LM05</accession>
<keyword evidence="4" id="KW-1185">Reference proteome</keyword>
<organism evidence="3 4">
    <name type="scientific">Quercus lobata</name>
    <name type="common">Valley oak</name>
    <dbReference type="NCBI Taxonomy" id="97700"/>
    <lineage>
        <taxon>Eukaryota</taxon>
        <taxon>Viridiplantae</taxon>
        <taxon>Streptophyta</taxon>
        <taxon>Embryophyta</taxon>
        <taxon>Tracheophyta</taxon>
        <taxon>Spermatophyta</taxon>
        <taxon>Magnoliopsida</taxon>
        <taxon>eudicotyledons</taxon>
        <taxon>Gunneridae</taxon>
        <taxon>Pentapetalae</taxon>
        <taxon>rosids</taxon>
        <taxon>fabids</taxon>
        <taxon>Fagales</taxon>
        <taxon>Fagaceae</taxon>
        <taxon>Quercus</taxon>
    </lineage>
</organism>
<dbReference type="NCBIfam" id="TIGR01614">
    <property type="entry name" value="PME_inhib"/>
    <property type="match status" value="1"/>
</dbReference>
<evidence type="ECO:0000313" key="3">
    <source>
        <dbReference type="EnsemblPlants" id="QL05p021955:mrna:CDS:1"/>
    </source>
</evidence>
<dbReference type="RefSeq" id="XP_030969880.1">
    <property type="nucleotide sequence ID" value="XM_031114020.1"/>
</dbReference>